<proteinExistence type="predicted"/>
<reference evidence="2" key="1">
    <citation type="submission" date="2022-07" db="EMBL/GenBank/DDBJ databases">
        <title>The genome of Lyophyllum shimeji provides insight into the initial evolution of ectomycorrhizal fungal genome.</title>
        <authorList>
            <person name="Kobayashi Y."/>
            <person name="Shibata T."/>
            <person name="Hirakawa H."/>
            <person name="Shigenobu S."/>
            <person name="Nishiyama T."/>
            <person name="Yamada A."/>
            <person name="Hasebe M."/>
            <person name="Kawaguchi M."/>
        </authorList>
    </citation>
    <scope>NUCLEOTIDE SEQUENCE</scope>
    <source>
        <strain evidence="2">AT787</strain>
    </source>
</reference>
<protein>
    <submittedName>
        <fullName evidence="2">Uncharacterized protein</fullName>
    </submittedName>
</protein>
<dbReference type="EMBL" id="BRPK01000018">
    <property type="protein sequence ID" value="GLB44871.1"/>
    <property type="molecule type" value="Genomic_DNA"/>
</dbReference>
<comment type="caution">
    <text evidence="2">The sequence shown here is derived from an EMBL/GenBank/DDBJ whole genome shotgun (WGS) entry which is preliminary data.</text>
</comment>
<feature type="region of interest" description="Disordered" evidence="1">
    <location>
        <begin position="158"/>
        <end position="193"/>
    </location>
</feature>
<dbReference type="OrthoDB" id="3176823at2759"/>
<dbReference type="AlphaFoldDB" id="A0A9P3Q081"/>
<name>A0A9P3Q081_LYOSH</name>
<feature type="compositionally biased region" description="Polar residues" evidence="1">
    <location>
        <begin position="158"/>
        <end position="171"/>
    </location>
</feature>
<accession>A0A9P3Q081</accession>
<keyword evidence="3" id="KW-1185">Reference proteome</keyword>
<evidence type="ECO:0000313" key="3">
    <source>
        <dbReference type="Proteomes" id="UP001063166"/>
    </source>
</evidence>
<sequence length="213" mass="23587">MFSHFLSCTYQPELPFGPVDSCPSHAALLKAAAKIPLGLMIEGQPPSKDVFDNPFIPRSPIAYLSHDFCKLDPAGHHVGGCSGPNPAIWRVVKDEKFTFVFPRDLGDWEDVPATVTKPNPGPTFRFSYRPTLDEFMSSRAQYRDDAVLHRETVLDTQMPSRATHSRQNASKPTGFVVARGKSSSRLASRDDDMAVDSRTDTIVLPSWNTNPPT</sequence>
<evidence type="ECO:0000256" key="1">
    <source>
        <dbReference type="SAM" id="MobiDB-lite"/>
    </source>
</evidence>
<gene>
    <name evidence="2" type="ORF">LshimejAT787_1802080</name>
</gene>
<evidence type="ECO:0000313" key="2">
    <source>
        <dbReference type="EMBL" id="GLB44871.1"/>
    </source>
</evidence>
<organism evidence="2 3">
    <name type="scientific">Lyophyllum shimeji</name>
    <name type="common">Hon-shimeji</name>
    <name type="synonym">Tricholoma shimeji</name>
    <dbReference type="NCBI Taxonomy" id="47721"/>
    <lineage>
        <taxon>Eukaryota</taxon>
        <taxon>Fungi</taxon>
        <taxon>Dikarya</taxon>
        <taxon>Basidiomycota</taxon>
        <taxon>Agaricomycotina</taxon>
        <taxon>Agaricomycetes</taxon>
        <taxon>Agaricomycetidae</taxon>
        <taxon>Agaricales</taxon>
        <taxon>Tricholomatineae</taxon>
        <taxon>Lyophyllaceae</taxon>
        <taxon>Lyophyllum</taxon>
    </lineage>
</organism>
<dbReference type="Proteomes" id="UP001063166">
    <property type="component" value="Unassembled WGS sequence"/>
</dbReference>